<dbReference type="Gene3D" id="1.10.287.1100">
    <property type="entry name" value="Sporulation inhibitor A"/>
    <property type="match status" value="1"/>
</dbReference>
<dbReference type="InterPro" id="IPR015064">
    <property type="entry name" value="Sda"/>
</dbReference>
<dbReference type="OrthoDB" id="2933732at2"/>
<gene>
    <name evidence="1" type="ORF">DS031_04750</name>
</gene>
<evidence type="ECO:0000313" key="1">
    <source>
        <dbReference type="EMBL" id="RBW70863.1"/>
    </source>
</evidence>
<name>A0A366Y383_9BACI</name>
<reference evidence="1 2" key="1">
    <citation type="submission" date="2018-07" db="EMBL/GenBank/DDBJ databases">
        <title>Lottiidibacillus patelloidae gen. nov., sp. nov., isolated from the intestinal tract of a marine limpet and the reclassification of B. taeanensis BH030017T, B. algicola KMM 3737T and B. hwajinpoensis SW-72T as genus Lottiidibacillus.</title>
        <authorList>
            <person name="Liu R."/>
            <person name="Huang Z."/>
        </authorList>
    </citation>
    <scope>NUCLEOTIDE SEQUENCE [LARGE SCALE GENOMIC DNA]</scope>
    <source>
        <strain evidence="1 2">BH030017</strain>
    </source>
</reference>
<protein>
    <submittedName>
        <fullName evidence="1">Sporulation histidine kinase inhibitor Sda</fullName>
    </submittedName>
</protein>
<dbReference type="AlphaFoldDB" id="A0A366Y383"/>
<dbReference type="Pfam" id="PF08970">
    <property type="entry name" value="Sda"/>
    <property type="match status" value="1"/>
</dbReference>
<proteinExistence type="predicted"/>
<keyword evidence="2" id="KW-1185">Reference proteome</keyword>
<sequence>MHKLSNQVLIHSYSKAIELQLDTAFISLLQEELNRRKFTLSQYLNPS</sequence>
<dbReference type="SUPFAM" id="SSF100985">
    <property type="entry name" value="Sporulation inhibitor Sda"/>
    <property type="match status" value="1"/>
</dbReference>
<evidence type="ECO:0000313" key="2">
    <source>
        <dbReference type="Proteomes" id="UP000253314"/>
    </source>
</evidence>
<dbReference type="EMBL" id="QOCW01000003">
    <property type="protein sequence ID" value="RBW70863.1"/>
    <property type="molecule type" value="Genomic_DNA"/>
</dbReference>
<accession>A0A366Y383</accession>
<organism evidence="1 2">
    <name type="scientific">Bacillus taeanensis</name>
    <dbReference type="NCBI Taxonomy" id="273032"/>
    <lineage>
        <taxon>Bacteria</taxon>
        <taxon>Bacillati</taxon>
        <taxon>Bacillota</taxon>
        <taxon>Bacilli</taxon>
        <taxon>Bacillales</taxon>
        <taxon>Bacillaceae</taxon>
        <taxon>Bacillus</taxon>
    </lineage>
</organism>
<dbReference type="InterPro" id="IPR036916">
    <property type="entry name" value="Sda_sf"/>
</dbReference>
<comment type="caution">
    <text evidence="1">The sequence shown here is derived from an EMBL/GenBank/DDBJ whole genome shotgun (WGS) entry which is preliminary data.</text>
</comment>
<dbReference type="Proteomes" id="UP000253314">
    <property type="component" value="Unassembled WGS sequence"/>
</dbReference>